<evidence type="ECO:0000259" key="7">
    <source>
        <dbReference type="Pfam" id="PF20684"/>
    </source>
</evidence>
<evidence type="ECO:0000256" key="5">
    <source>
        <dbReference type="ARBA" id="ARBA00038359"/>
    </source>
</evidence>
<gene>
    <name evidence="8" type="ORF">EK21DRAFT_109799</name>
</gene>
<feature type="transmembrane region" description="Helical" evidence="6">
    <location>
        <begin position="182"/>
        <end position="201"/>
    </location>
</feature>
<evidence type="ECO:0000256" key="6">
    <source>
        <dbReference type="SAM" id="Phobius"/>
    </source>
</evidence>
<dbReference type="PANTHER" id="PTHR33048:SF55">
    <property type="entry name" value="INTEGRAL MEMBRANE PROTEIN"/>
    <property type="match status" value="1"/>
</dbReference>
<keyword evidence="4 6" id="KW-0472">Membrane</keyword>
<dbReference type="GO" id="GO:0016020">
    <property type="term" value="C:membrane"/>
    <property type="evidence" value="ECO:0007669"/>
    <property type="project" value="UniProtKB-SubCell"/>
</dbReference>
<evidence type="ECO:0000256" key="2">
    <source>
        <dbReference type="ARBA" id="ARBA00022692"/>
    </source>
</evidence>
<feature type="domain" description="Rhodopsin" evidence="7">
    <location>
        <begin position="11"/>
        <end position="216"/>
    </location>
</feature>
<dbReference type="InterPro" id="IPR052337">
    <property type="entry name" value="SAT4-like"/>
</dbReference>
<name>A0A9P4HFQ0_9PLEO</name>
<feature type="transmembrane region" description="Helical" evidence="6">
    <location>
        <begin position="139"/>
        <end position="161"/>
    </location>
</feature>
<proteinExistence type="inferred from homology"/>
<feature type="transmembrane region" description="Helical" evidence="6">
    <location>
        <begin position="26"/>
        <end position="47"/>
    </location>
</feature>
<evidence type="ECO:0000256" key="4">
    <source>
        <dbReference type="ARBA" id="ARBA00023136"/>
    </source>
</evidence>
<dbReference type="OrthoDB" id="5278984at2759"/>
<organism evidence="8 9">
    <name type="scientific">Setomelanomma holmii</name>
    <dbReference type="NCBI Taxonomy" id="210430"/>
    <lineage>
        <taxon>Eukaryota</taxon>
        <taxon>Fungi</taxon>
        <taxon>Dikarya</taxon>
        <taxon>Ascomycota</taxon>
        <taxon>Pezizomycotina</taxon>
        <taxon>Dothideomycetes</taxon>
        <taxon>Pleosporomycetidae</taxon>
        <taxon>Pleosporales</taxon>
        <taxon>Pleosporineae</taxon>
        <taxon>Phaeosphaeriaceae</taxon>
        <taxon>Setomelanomma</taxon>
    </lineage>
</organism>
<dbReference type="AlphaFoldDB" id="A0A9P4HFQ0"/>
<comment type="caution">
    <text evidence="8">The sequence shown here is derived from an EMBL/GenBank/DDBJ whole genome shotgun (WGS) entry which is preliminary data.</text>
</comment>
<dbReference type="InterPro" id="IPR049326">
    <property type="entry name" value="Rhodopsin_dom_fungi"/>
</dbReference>
<keyword evidence="9" id="KW-1185">Reference proteome</keyword>
<evidence type="ECO:0000313" key="8">
    <source>
        <dbReference type="EMBL" id="KAF2032735.1"/>
    </source>
</evidence>
<sequence>MVLAAGLIVVARIATRLITGKMKVDDYTIVASLAFSIILSVTIQLAVGHGYGKHKSDLSANELQTCLTFFWIAQISYKIVVCLNKTSAILLYMRVFISKNFALAIVLASGIATVFATIFQCVPLERSWIKAVHGTCIDSSIFCLANAVLIIATDVVMVLALPMREVWRLQLRLQEKIMLHAVFLLGGFVTITSILRVTVVANSVRNQQDQTWNFIARGHLDID</sequence>
<feature type="transmembrane region" description="Helical" evidence="6">
    <location>
        <begin position="101"/>
        <end position="119"/>
    </location>
</feature>
<evidence type="ECO:0000313" key="9">
    <source>
        <dbReference type="Proteomes" id="UP000799777"/>
    </source>
</evidence>
<accession>A0A9P4HFQ0</accession>
<keyword evidence="3 6" id="KW-1133">Transmembrane helix</keyword>
<reference evidence="8" key="1">
    <citation type="journal article" date="2020" name="Stud. Mycol.">
        <title>101 Dothideomycetes genomes: a test case for predicting lifestyles and emergence of pathogens.</title>
        <authorList>
            <person name="Haridas S."/>
            <person name="Albert R."/>
            <person name="Binder M."/>
            <person name="Bloem J."/>
            <person name="Labutti K."/>
            <person name="Salamov A."/>
            <person name="Andreopoulos B."/>
            <person name="Baker S."/>
            <person name="Barry K."/>
            <person name="Bills G."/>
            <person name="Bluhm B."/>
            <person name="Cannon C."/>
            <person name="Castanera R."/>
            <person name="Culley D."/>
            <person name="Daum C."/>
            <person name="Ezra D."/>
            <person name="Gonzalez J."/>
            <person name="Henrissat B."/>
            <person name="Kuo A."/>
            <person name="Liang C."/>
            <person name="Lipzen A."/>
            <person name="Lutzoni F."/>
            <person name="Magnuson J."/>
            <person name="Mondo S."/>
            <person name="Nolan M."/>
            <person name="Ohm R."/>
            <person name="Pangilinan J."/>
            <person name="Park H.-J."/>
            <person name="Ramirez L."/>
            <person name="Alfaro M."/>
            <person name="Sun H."/>
            <person name="Tritt A."/>
            <person name="Yoshinaga Y."/>
            <person name="Zwiers L.-H."/>
            <person name="Turgeon B."/>
            <person name="Goodwin S."/>
            <person name="Spatafora J."/>
            <person name="Crous P."/>
            <person name="Grigoriev I."/>
        </authorList>
    </citation>
    <scope>NUCLEOTIDE SEQUENCE</scope>
    <source>
        <strain evidence="8">CBS 110217</strain>
    </source>
</reference>
<dbReference type="Pfam" id="PF20684">
    <property type="entry name" value="Fung_rhodopsin"/>
    <property type="match status" value="1"/>
</dbReference>
<evidence type="ECO:0000256" key="1">
    <source>
        <dbReference type="ARBA" id="ARBA00004141"/>
    </source>
</evidence>
<protein>
    <recommendedName>
        <fullName evidence="7">Rhodopsin domain-containing protein</fullName>
    </recommendedName>
</protein>
<keyword evidence="2 6" id="KW-0812">Transmembrane</keyword>
<dbReference type="PANTHER" id="PTHR33048">
    <property type="entry name" value="PTH11-LIKE INTEGRAL MEMBRANE PROTEIN (AFU_ORTHOLOGUE AFUA_5G11245)"/>
    <property type="match status" value="1"/>
</dbReference>
<dbReference type="EMBL" id="ML978171">
    <property type="protein sequence ID" value="KAF2032735.1"/>
    <property type="molecule type" value="Genomic_DNA"/>
</dbReference>
<comment type="subcellular location">
    <subcellularLocation>
        <location evidence="1">Membrane</location>
        <topology evidence="1">Multi-pass membrane protein</topology>
    </subcellularLocation>
</comment>
<dbReference type="Proteomes" id="UP000799777">
    <property type="component" value="Unassembled WGS sequence"/>
</dbReference>
<evidence type="ECO:0000256" key="3">
    <source>
        <dbReference type="ARBA" id="ARBA00022989"/>
    </source>
</evidence>
<comment type="similarity">
    <text evidence="5">Belongs to the SAT4 family.</text>
</comment>